<evidence type="ECO:0000256" key="5">
    <source>
        <dbReference type="ARBA" id="ARBA00023065"/>
    </source>
</evidence>
<keyword evidence="5" id="KW-0406">Ion transport</keyword>
<evidence type="ECO:0000256" key="3">
    <source>
        <dbReference type="ARBA" id="ARBA00022448"/>
    </source>
</evidence>
<dbReference type="Gene3D" id="3.40.1380.10">
    <property type="match status" value="1"/>
</dbReference>
<evidence type="ECO:0000256" key="1">
    <source>
        <dbReference type="ARBA" id="ARBA00004170"/>
    </source>
</evidence>
<dbReference type="NCBIfam" id="NF045933">
    <property type="entry name" value="MSC_0622_gamma"/>
    <property type="match status" value="1"/>
</dbReference>
<evidence type="ECO:0000256" key="2">
    <source>
        <dbReference type="ARBA" id="ARBA00007681"/>
    </source>
</evidence>
<name>A0AAX3F0J9_MYCSY</name>
<evidence type="ECO:0000256" key="6">
    <source>
        <dbReference type="ARBA" id="ARBA00023136"/>
    </source>
</evidence>
<dbReference type="GO" id="GO:0046933">
    <property type="term" value="F:proton-transporting ATP synthase activity, rotational mechanism"/>
    <property type="evidence" value="ECO:0007669"/>
    <property type="project" value="InterPro"/>
</dbReference>
<comment type="similarity">
    <text evidence="2">Belongs to the ATPase gamma chain family.</text>
</comment>
<dbReference type="SUPFAM" id="SSF52943">
    <property type="entry name" value="ATP synthase (F1-ATPase), gamma subunit"/>
    <property type="match status" value="1"/>
</dbReference>
<organism evidence="10 11">
    <name type="scientific">Mycoplasmopsis synoviae</name>
    <name type="common">Mycoplasma synoviae</name>
    <dbReference type="NCBI Taxonomy" id="2109"/>
    <lineage>
        <taxon>Bacteria</taxon>
        <taxon>Bacillati</taxon>
        <taxon>Mycoplasmatota</taxon>
        <taxon>Mycoplasmoidales</taxon>
        <taxon>Metamycoplasmataceae</taxon>
        <taxon>Mycoplasmopsis</taxon>
    </lineage>
</organism>
<feature type="coiled-coil region" evidence="9">
    <location>
        <begin position="244"/>
        <end position="271"/>
    </location>
</feature>
<evidence type="ECO:0000313" key="11">
    <source>
        <dbReference type="Proteomes" id="UP001164481"/>
    </source>
</evidence>
<comment type="subcellular location">
    <subcellularLocation>
        <location evidence="1">Membrane</location>
        <topology evidence="1">Peripheral membrane protein</topology>
    </subcellularLocation>
</comment>
<reference evidence="10" key="2">
    <citation type="submission" date="2022-11" db="EMBL/GenBank/DDBJ databases">
        <title>complete genomes of mycoplasma synoviae ZX313 strain and SD2 strain.</title>
        <authorList>
            <person name="Zhong Q."/>
        </authorList>
    </citation>
    <scope>NUCLEOTIDE SEQUENCE</scope>
    <source>
        <strain evidence="10">SD2</strain>
    </source>
</reference>
<evidence type="ECO:0000256" key="9">
    <source>
        <dbReference type="SAM" id="Coils"/>
    </source>
</evidence>
<evidence type="ECO:0000256" key="8">
    <source>
        <dbReference type="ARBA" id="ARBA00023310"/>
    </source>
</evidence>
<protein>
    <submittedName>
        <fullName evidence="10">F0F1 ATP synthase subunit gamma</fullName>
    </submittedName>
</protein>
<gene>
    <name evidence="10" type="ORF">OIE46_02525</name>
</gene>
<keyword evidence="7" id="KW-0139">CF(1)</keyword>
<accession>A0AAX3F0J9</accession>
<keyword evidence="4" id="KW-0375">Hydrogen ion transport</keyword>
<evidence type="ECO:0000256" key="4">
    <source>
        <dbReference type="ARBA" id="ARBA00022781"/>
    </source>
</evidence>
<dbReference type="InterPro" id="IPR035968">
    <property type="entry name" value="ATP_synth_F1_ATPase_gsu"/>
</dbReference>
<dbReference type="GO" id="GO:0045259">
    <property type="term" value="C:proton-transporting ATP synthase complex"/>
    <property type="evidence" value="ECO:0007669"/>
    <property type="project" value="UniProtKB-KW"/>
</dbReference>
<dbReference type="EMBL" id="CP107525">
    <property type="protein sequence ID" value="UZW64234.1"/>
    <property type="molecule type" value="Genomic_DNA"/>
</dbReference>
<keyword evidence="8" id="KW-0066">ATP synthesis</keyword>
<keyword evidence="3" id="KW-0813">Transport</keyword>
<keyword evidence="9" id="KW-0175">Coiled coil</keyword>
<evidence type="ECO:0000256" key="7">
    <source>
        <dbReference type="ARBA" id="ARBA00023196"/>
    </source>
</evidence>
<evidence type="ECO:0000313" key="10">
    <source>
        <dbReference type="EMBL" id="UZW64234.1"/>
    </source>
</evidence>
<dbReference type="AlphaFoldDB" id="A0AAX3F0J9"/>
<dbReference type="RefSeq" id="WP_154221748.1">
    <property type="nucleotide sequence ID" value="NZ_CP034544.1"/>
</dbReference>
<sequence>MNKKSIETRYNSLKKIYKIVESNKNITLVNLLKLSRSISFYLDRMNYSKYIIEEVLKKFSADQSTLNKKNNLISFTKLKTLWVYISEEEKYSTNSYQKHEKHLVNVIDKNNDQIIVIGERAIRFAQKHNYHILFSYKQNEITYLSQILPKIIINSFQTQNFVNLNIIINSSKIKQKHIQLLPIYENNFVLEHHQSSSLFKSNLSSHKIGQNLDEFINSELESYLIFALYTLLTESALIYEKYKLVAQNSTLNDLEEKIKFQKRTLLKAKREKEIEEISILSKKKDLLHEKGGQK</sequence>
<dbReference type="Proteomes" id="UP001164481">
    <property type="component" value="Chromosome"/>
</dbReference>
<proteinExistence type="inferred from homology"/>
<reference evidence="10" key="1">
    <citation type="submission" date="2022-10" db="EMBL/GenBank/DDBJ databases">
        <authorList>
            <person name="Wei X."/>
        </authorList>
    </citation>
    <scope>NUCLEOTIDE SEQUENCE</scope>
    <source>
        <strain evidence="10">SD2</strain>
    </source>
</reference>
<keyword evidence="6" id="KW-0472">Membrane</keyword>